<dbReference type="EMBL" id="CABVHX010000019">
    <property type="protein sequence ID" value="VVO17979.1"/>
    <property type="molecule type" value="Genomic_DNA"/>
</dbReference>
<evidence type="ECO:0000313" key="2">
    <source>
        <dbReference type="EMBL" id="VVO17979.1"/>
    </source>
</evidence>
<accession>A0A5E7DKB9</accession>
<dbReference type="Gene3D" id="1.10.260.40">
    <property type="entry name" value="lambda repressor-like DNA-binding domains"/>
    <property type="match status" value="1"/>
</dbReference>
<dbReference type="RefSeq" id="WP_150604292.1">
    <property type="nucleotide sequence ID" value="NZ_CABVHX010000019.1"/>
</dbReference>
<proteinExistence type="predicted"/>
<organism evidence="2 3">
    <name type="scientific">Pseudomonas fluorescens</name>
    <dbReference type="NCBI Taxonomy" id="294"/>
    <lineage>
        <taxon>Bacteria</taxon>
        <taxon>Pseudomonadati</taxon>
        <taxon>Pseudomonadota</taxon>
        <taxon>Gammaproteobacteria</taxon>
        <taxon>Pseudomonadales</taxon>
        <taxon>Pseudomonadaceae</taxon>
        <taxon>Pseudomonas</taxon>
    </lineage>
</organism>
<dbReference type="PROSITE" id="PS50943">
    <property type="entry name" value="HTH_CROC1"/>
    <property type="match status" value="1"/>
</dbReference>
<evidence type="ECO:0000259" key="1">
    <source>
        <dbReference type="PROSITE" id="PS50943"/>
    </source>
</evidence>
<name>A0A5E7DKB9_PSEFL</name>
<dbReference type="SUPFAM" id="SSF47413">
    <property type="entry name" value="lambda repressor-like DNA-binding domains"/>
    <property type="match status" value="1"/>
</dbReference>
<dbReference type="GO" id="GO:0003677">
    <property type="term" value="F:DNA binding"/>
    <property type="evidence" value="ECO:0007669"/>
    <property type="project" value="InterPro"/>
</dbReference>
<dbReference type="Proteomes" id="UP000325375">
    <property type="component" value="Unassembled WGS sequence"/>
</dbReference>
<dbReference type="AlphaFoldDB" id="A0A5E7DKB9"/>
<dbReference type="InterPro" id="IPR001387">
    <property type="entry name" value="Cro/C1-type_HTH"/>
</dbReference>
<evidence type="ECO:0000313" key="3">
    <source>
        <dbReference type="Proteomes" id="UP000325375"/>
    </source>
</evidence>
<sequence length="98" mass="10689">MELRESFGETVRVIRRDKGLPQGAIGVNQGYVSELENGLKSPTLQKVAEIANNLGVHPITLLTAAFENMGAQSAEQILDCVTSELEALKKLRHSKISE</sequence>
<dbReference type="CDD" id="cd00093">
    <property type="entry name" value="HTH_XRE"/>
    <property type="match status" value="1"/>
</dbReference>
<dbReference type="InterPro" id="IPR010982">
    <property type="entry name" value="Lambda_DNA-bd_dom_sf"/>
</dbReference>
<dbReference type="Pfam" id="PF01381">
    <property type="entry name" value="HTH_3"/>
    <property type="match status" value="1"/>
</dbReference>
<protein>
    <recommendedName>
        <fullName evidence="1">HTH cro/C1-type domain-containing protein</fullName>
    </recommendedName>
</protein>
<gene>
    <name evidence="2" type="ORF">PS718_03980</name>
</gene>
<dbReference type="SMART" id="SM00530">
    <property type="entry name" value="HTH_XRE"/>
    <property type="match status" value="1"/>
</dbReference>
<reference evidence="2 3" key="1">
    <citation type="submission" date="2019-09" db="EMBL/GenBank/DDBJ databases">
        <authorList>
            <person name="Chandra G."/>
            <person name="Truman W A."/>
        </authorList>
    </citation>
    <scope>NUCLEOTIDE SEQUENCE [LARGE SCALE GENOMIC DNA]</scope>
    <source>
        <strain evidence="2">PS718</strain>
    </source>
</reference>
<feature type="domain" description="HTH cro/C1-type" evidence="1">
    <location>
        <begin position="24"/>
        <end position="61"/>
    </location>
</feature>